<feature type="compositionally biased region" description="Basic and acidic residues" evidence="1">
    <location>
        <begin position="8"/>
        <end position="20"/>
    </location>
</feature>
<feature type="region of interest" description="Disordered" evidence="1">
    <location>
        <begin position="1"/>
        <end position="20"/>
    </location>
</feature>
<evidence type="ECO:0000256" key="1">
    <source>
        <dbReference type="SAM" id="MobiDB-lite"/>
    </source>
</evidence>
<organism evidence="2 3">
    <name type="scientific">Halorubrum coriense DSM 10284</name>
    <dbReference type="NCBI Taxonomy" id="1227466"/>
    <lineage>
        <taxon>Archaea</taxon>
        <taxon>Methanobacteriati</taxon>
        <taxon>Methanobacteriota</taxon>
        <taxon>Stenosarchaea group</taxon>
        <taxon>Halobacteria</taxon>
        <taxon>Halobacteriales</taxon>
        <taxon>Haloferacaceae</taxon>
        <taxon>Halorubrum</taxon>
    </lineage>
</organism>
<protein>
    <submittedName>
        <fullName evidence="2">Uncharacterized protein</fullName>
    </submittedName>
</protein>
<dbReference type="Proteomes" id="UP000011509">
    <property type="component" value="Unassembled WGS sequence"/>
</dbReference>
<dbReference type="AlphaFoldDB" id="M0EI59"/>
<keyword evidence="3" id="KW-1185">Reference proteome</keyword>
<sequence length="96" mass="9969">MSGLLRITGDHRQSPSREGSRTSLCSSLALLAAVLTSVGFALAAAPSSPAQHSTSHLPNLVAGTLRFAPGVSDSLARATRGLRPLVGTRHHTLVYL</sequence>
<reference evidence="2 3" key="1">
    <citation type="journal article" date="2014" name="PLoS Genet.">
        <title>Phylogenetically driven sequencing of extremely halophilic archaea reveals strategies for static and dynamic osmo-response.</title>
        <authorList>
            <person name="Becker E.A."/>
            <person name="Seitzer P.M."/>
            <person name="Tritt A."/>
            <person name="Larsen D."/>
            <person name="Krusor M."/>
            <person name="Yao A.I."/>
            <person name="Wu D."/>
            <person name="Madern D."/>
            <person name="Eisen J.A."/>
            <person name="Darling A.E."/>
            <person name="Facciotti M.T."/>
        </authorList>
    </citation>
    <scope>NUCLEOTIDE SEQUENCE [LARGE SCALE GENOMIC DNA]</scope>
    <source>
        <strain evidence="2 3">DSM 10284</strain>
    </source>
</reference>
<gene>
    <name evidence="2" type="ORF">C464_08625</name>
</gene>
<dbReference type="STRING" id="1227466.C464_08625"/>
<evidence type="ECO:0000313" key="2">
    <source>
        <dbReference type="EMBL" id="ELZ47466.1"/>
    </source>
</evidence>
<evidence type="ECO:0000313" key="3">
    <source>
        <dbReference type="Proteomes" id="UP000011509"/>
    </source>
</evidence>
<dbReference type="EMBL" id="AOJL01000034">
    <property type="protein sequence ID" value="ELZ47466.1"/>
    <property type="molecule type" value="Genomic_DNA"/>
</dbReference>
<proteinExistence type="predicted"/>
<accession>M0EI59</accession>
<comment type="caution">
    <text evidence="2">The sequence shown here is derived from an EMBL/GenBank/DDBJ whole genome shotgun (WGS) entry which is preliminary data.</text>
</comment>
<name>M0EI59_9EURY</name>